<dbReference type="RefSeq" id="WP_090399179.1">
    <property type="nucleotide sequence ID" value="NZ_FNEN01000012.1"/>
</dbReference>
<protein>
    <recommendedName>
        <fullName evidence="8">Holo-[acyl-carrier-protein] synthase</fullName>
        <shortName evidence="8">Holo-ACP synthase</shortName>
        <ecNumber evidence="8">2.7.8.7</ecNumber>
    </recommendedName>
    <alternativeName>
        <fullName evidence="8">4'-phosphopantetheinyl transferase AcpS</fullName>
    </alternativeName>
</protein>
<dbReference type="EMBL" id="FNEN01000012">
    <property type="protein sequence ID" value="SDJ04564.1"/>
    <property type="molecule type" value="Genomic_DNA"/>
</dbReference>
<dbReference type="GO" id="GO:0005737">
    <property type="term" value="C:cytoplasm"/>
    <property type="evidence" value="ECO:0007669"/>
    <property type="project" value="UniProtKB-SubCell"/>
</dbReference>
<dbReference type="InterPro" id="IPR004568">
    <property type="entry name" value="Ppantetheine-prot_Trfase_dom"/>
</dbReference>
<dbReference type="NCBIfam" id="TIGR00556">
    <property type="entry name" value="pantethn_trn"/>
    <property type="match status" value="1"/>
</dbReference>
<dbReference type="AlphaFoldDB" id="A0A1G8QIE1"/>
<dbReference type="HAMAP" id="MF_00101">
    <property type="entry name" value="AcpS"/>
    <property type="match status" value="1"/>
</dbReference>
<evidence type="ECO:0000259" key="9">
    <source>
        <dbReference type="Pfam" id="PF01648"/>
    </source>
</evidence>
<feature type="binding site" evidence="8">
    <location>
        <position position="8"/>
    </location>
    <ligand>
        <name>Mg(2+)</name>
        <dbReference type="ChEBI" id="CHEBI:18420"/>
    </ligand>
</feature>
<dbReference type="SUPFAM" id="SSF56214">
    <property type="entry name" value="4'-phosphopantetheinyl transferase"/>
    <property type="match status" value="1"/>
</dbReference>
<dbReference type="OrthoDB" id="517356at2"/>
<proteinExistence type="inferred from homology"/>
<dbReference type="InterPro" id="IPR008278">
    <property type="entry name" value="4-PPantetheinyl_Trfase_dom"/>
</dbReference>
<feature type="binding site" evidence="8">
    <location>
        <position position="58"/>
    </location>
    <ligand>
        <name>Mg(2+)</name>
        <dbReference type="ChEBI" id="CHEBI:18420"/>
    </ligand>
</feature>
<comment type="catalytic activity">
    <reaction evidence="8">
        <text>apo-[ACP] + CoA = holo-[ACP] + adenosine 3',5'-bisphosphate + H(+)</text>
        <dbReference type="Rhea" id="RHEA:12068"/>
        <dbReference type="Rhea" id="RHEA-COMP:9685"/>
        <dbReference type="Rhea" id="RHEA-COMP:9690"/>
        <dbReference type="ChEBI" id="CHEBI:15378"/>
        <dbReference type="ChEBI" id="CHEBI:29999"/>
        <dbReference type="ChEBI" id="CHEBI:57287"/>
        <dbReference type="ChEBI" id="CHEBI:58343"/>
        <dbReference type="ChEBI" id="CHEBI:64479"/>
        <dbReference type="EC" id="2.7.8.7"/>
    </reaction>
</comment>
<comment type="function">
    <text evidence="8">Transfers the 4'-phosphopantetheine moiety from coenzyme A to a Ser of acyl-carrier-protein.</text>
</comment>
<evidence type="ECO:0000256" key="3">
    <source>
        <dbReference type="ARBA" id="ARBA00022723"/>
    </source>
</evidence>
<evidence type="ECO:0000256" key="6">
    <source>
        <dbReference type="ARBA" id="ARBA00023098"/>
    </source>
</evidence>
<dbReference type="InterPro" id="IPR037143">
    <property type="entry name" value="4-PPantetheinyl_Trfase_dom_sf"/>
</dbReference>
<keyword evidence="3 8" id="KW-0479">Metal-binding</keyword>
<dbReference type="GO" id="GO:0008897">
    <property type="term" value="F:holo-[acyl-carrier-protein] synthase activity"/>
    <property type="evidence" value="ECO:0007669"/>
    <property type="project" value="UniProtKB-UniRule"/>
</dbReference>
<evidence type="ECO:0000256" key="7">
    <source>
        <dbReference type="ARBA" id="ARBA00023160"/>
    </source>
</evidence>
<feature type="domain" description="4'-phosphopantetheinyl transferase" evidence="9">
    <location>
        <begin position="5"/>
        <end position="108"/>
    </location>
</feature>
<reference evidence="10 11" key="1">
    <citation type="submission" date="2016-10" db="EMBL/GenBank/DDBJ databases">
        <authorList>
            <person name="de Groot N.N."/>
        </authorList>
    </citation>
    <scope>NUCLEOTIDE SEQUENCE [LARGE SCALE GENOMIC DNA]</scope>
    <source>
        <strain evidence="10 11">DSM 21771</strain>
    </source>
</reference>
<evidence type="ECO:0000313" key="11">
    <source>
        <dbReference type="Proteomes" id="UP000198853"/>
    </source>
</evidence>
<dbReference type="Gene3D" id="3.90.470.20">
    <property type="entry name" value="4'-phosphopantetheinyl transferase domain"/>
    <property type="match status" value="1"/>
</dbReference>
<accession>A0A1G8QIE1</accession>
<comment type="cofactor">
    <cofactor evidence="8">
        <name>Mg(2+)</name>
        <dbReference type="ChEBI" id="CHEBI:18420"/>
    </cofactor>
</comment>
<comment type="subcellular location">
    <subcellularLocation>
        <location evidence="8">Cytoplasm</location>
    </subcellularLocation>
</comment>
<keyword evidence="5 8" id="KW-0460">Magnesium</keyword>
<keyword evidence="2 8" id="KW-0808">Transferase</keyword>
<dbReference type="Pfam" id="PF01648">
    <property type="entry name" value="ACPS"/>
    <property type="match status" value="1"/>
</dbReference>
<keyword evidence="11" id="KW-1185">Reference proteome</keyword>
<comment type="similarity">
    <text evidence="8">Belongs to the P-Pant transferase superfamily. AcpS family.</text>
</comment>
<keyword evidence="6 8" id="KW-0443">Lipid metabolism</keyword>
<keyword evidence="7 8" id="KW-0275">Fatty acid biosynthesis</keyword>
<evidence type="ECO:0000313" key="10">
    <source>
        <dbReference type="EMBL" id="SDJ04564.1"/>
    </source>
</evidence>
<organism evidence="10 11">
    <name type="scientific">Natribacillus halophilus</name>
    <dbReference type="NCBI Taxonomy" id="549003"/>
    <lineage>
        <taxon>Bacteria</taxon>
        <taxon>Bacillati</taxon>
        <taxon>Bacillota</taxon>
        <taxon>Bacilli</taxon>
        <taxon>Bacillales</taxon>
        <taxon>Bacillaceae</taxon>
        <taxon>Natribacillus</taxon>
    </lineage>
</organism>
<dbReference type="InterPro" id="IPR002582">
    <property type="entry name" value="ACPS"/>
</dbReference>
<evidence type="ECO:0000256" key="2">
    <source>
        <dbReference type="ARBA" id="ARBA00022679"/>
    </source>
</evidence>
<dbReference type="GO" id="GO:0000287">
    <property type="term" value="F:magnesium ion binding"/>
    <property type="evidence" value="ECO:0007669"/>
    <property type="project" value="UniProtKB-UniRule"/>
</dbReference>
<evidence type="ECO:0000256" key="1">
    <source>
        <dbReference type="ARBA" id="ARBA00022516"/>
    </source>
</evidence>
<dbReference type="Proteomes" id="UP000198853">
    <property type="component" value="Unassembled WGS sequence"/>
</dbReference>
<evidence type="ECO:0000256" key="8">
    <source>
        <dbReference type="HAMAP-Rule" id="MF_00101"/>
    </source>
</evidence>
<sequence length="121" mass="13098">MIVGTGIDIVEFNRMEAVMERQPRFITRILTPGERDVMEALSSRRQTEFLAGRFAVKEALAKANGSGVGASISWKDVEVLNAKSGAPVAVCSRFDDSIHIHASISHSRSSAVGQVILEKAD</sequence>
<keyword evidence="4 8" id="KW-0276">Fatty acid metabolism</keyword>
<evidence type="ECO:0000256" key="5">
    <source>
        <dbReference type="ARBA" id="ARBA00022842"/>
    </source>
</evidence>
<keyword evidence="8" id="KW-0963">Cytoplasm</keyword>
<dbReference type="GO" id="GO:0006633">
    <property type="term" value="P:fatty acid biosynthetic process"/>
    <property type="evidence" value="ECO:0007669"/>
    <property type="project" value="UniProtKB-UniRule"/>
</dbReference>
<gene>
    <name evidence="8" type="primary">acpS</name>
    <name evidence="10" type="ORF">SAMN04488123_11260</name>
</gene>
<dbReference type="EC" id="2.7.8.7" evidence="8"/>
<evidence type="ECO:0000256" key="4">
    <source>
        <dbReference type="ARBA" id="ARBA00022832"/>
    </source>
</evidence>
<keyword evidence="1 8" id="KW-0444">Lipid biosynthesis</keyword>
<dbReference type="NCBIfam" id="TIGR00516">
    <property type="entry name" value="acpS"/>
    <property type="match status" value="1"/>
</dbReference>
<name>A0A1G8QIE1_9BACI</name>